<dbReference type="InterPro" id="IPR036271">
    <property type="entry name" value="Tet_transcr_reg_TetR-rel_C_sf"/>
</dbReference>
<dbReference type="EMBL" id="BAAAHH010000018">
    <property type="protein sequence ID" value="GAA0956671.1"/>
    <property type="molecule type" value="Genomic_DNA"/>
</dbReference>
<feature type="domain" description="HTH tetR-type" evidence="5">
    <location>
        <begin position="11"/>
        <end position="71"/>
    </location>
</feature>
<accession>A0ABP4C087</accession>
<dbReference type="Pfam" id="PF00440">
    <property type="entry name" value="TetR_N"/>
    <property type="match status" value="1"/>
</dbReference>
<keyword evidence="1" id="KW-0805">Transcription regulation</keyword>
<gene>
    <name evidence="6" type="ORF">GCM10009550_42910</name>
</gene>
<dbReference type="SUPFAM" id="SSF48498">
    <property type="entry name" value="Tetracyclin repressor-like, C-terminal domain"/>
    <property type="match status" value="1"/>
</dbReference>
<protein>
    <submittedName>
        <fullName evidence="6">TetR/AcrR family transcriptional regulator</fullName>
    </submittedName>
</protein>
<dbReference type="RefSeq" id="WP_344242674.1">
    <property type="nucleotide sequence ID" value="NZ_BAAAHH010000018.1"/>
</dbReference>
<keyword evidence="7" id="KW-1185">Reference proteome</keyword>
<dbReference type="InterPro" id="IPR050109">
    <property type="entry name" value="HTH-type_TetR-like_transc_reg"/>
</dbReference>
<dbReference type="PROSITE" id="PS50977">
    <property type="entry name" value="HTH_TETR_2"/>
    <property type="match status" value="1"/>
</dbReference>
<evidence type="ECO:0000313" key="7">
    <source>
        <dbReference type="Proteomes" id="UP001500665"/>
    </source>
</evidence>
<dbReference type="InterPro" id="IPR009057">
    <property type="entry name" value="Homeodomain-like_sf"/>
</dbReference>
<dbReference type="Proteomes" id="UP001500665">
    <property type="component" value="Unassembled WGS sequence"/>
</dbReference>
<keyword evidence="2 4" id="KW-0238">DNA-binding</keyword>
<evidence type="ECO:0000256" key="4">
    <source>
        <dbReference type="PROSITE-ProRule" id="PRU00335"/>
    </source>
</evidence>
<evidence type="ECO:0000259" key="5">
    <source>
        <dbReference type="PROSITE" id="PS50977"/>
    </source>
</evidence>
<dbReference type="SUPFAM" id="SSF46689">
    <property type="entry name" value="Homeodomain-like"/>
    <property type="match status" value="1"/>
</dbReference>
<dbReference type="Gene3D" id="1.10.357.10">
    <property type="entry name" value="Tetracycline Repressor, domain 2"/>
    <property type="match status" value="1"/>
</dbReference>
<evidence type="ECO:0000313" key="6">
    <source>
        <dbReference type="EMBL" id="GAA0956671.1"/>
    </source>
</evidence>
<dbReference type="Pfam" id="PF16859">
    <property type="entry name" value="TetR_C_11"/>
    <property type="match status" value="1"/>
</dbReference>
<keyword evidence="3" id="KW-0804">Transcription</keyword>
<dbReference type="InterPro" id="IPR011075">
    <property type="entry name" value="TetR_C"/>
</dbReference>
<evidence type="ECO:0000256" key="3">
    <source>
        <dbReference type="ARBA" id="ARBA00023163"/>
    </source>
</evidence>
<reference evidence="7" key="1">
    <citation type="journal article" date="2019" name="Int. J. Syst. Evol. Microbiol.">
        <title>The Global Catalogue of Microorganisms (GCM) 10K type strain sequencing project: providing services to taxonomists for standard genome sequencing and annotation.</title>
        <authorList>
            <consortium name="The Broad Institute Genomics Platform"/>
            <consortium name="The Broad Institute Genome Sequencing Center for Infectious Disease"/>
            <person name="Wu L."/>
            <person name="Ma J."/>
        </authorList>
    </citation>
    <scope>NUCLEOTIDE SEQUENCE [LARGE SCALE GENOMIC DNA]</scope>
    <source>
        <strain evidence="7">JCM 10696</strain>
    </source>
</reference>
<dbReference type="PANTHER" id="PTHR30055">
    <property type="entry name" value="HTH-TYPE TRANSCRIPTIONAL REGULATOR RUTR"/>
    <property type="match status" value="1"/>
</dbReference>
<evidence type="ECO:0000256" key="1">
    <source>
        <dbReference type="ARBA" id="ARBA00023015"/>
    </source>
</evidence>
<evidence type="ECO:0000256" key="2">
    <source>
        <dbReference type="ARBA" id="ARBA00023125"/>
    </source>
</evidence>
<dbReference type="PANTHER" id="PTHR30055:SF148">
    <property type="entry name" value="TETR-FAMILY TRANSCRIPTIONAL REGULATOR"/>
    <property type="match status" value="1"/>
</dbReference>
<comment type="caution">
    <text evidence="6">The sequence shown here is derived from an EMBL/GenBank/DDBJ whole genome shotgun (WGS) entry which is preliminary data.</text>
</comment>
<name>A0ABP4C087_9ACTN</name>
<organism evidence="6 7">
    <name type="scientific">Actinocorallia libanotica</name>
    <dbReference type="NCBI Taxonomy" id="46162"/>
    <lineage>
        <taxon>Bacteria</taxon>
        <taxon>Bacillati</taxon>
        <taxon>Actinomycetota</taxon>
        <taxon>Actinomycetes</taxon>
        <taxon>Streptosporangiales</taxon>
        <taxon>Thermomonosporaceae</taxon>
        <taxon>Actinocorallia</taxon>
    </lineage>
</organism>
<dbReference type="PRINTS" id="PR00455">
    <property type="entry name" value="HTHTETR"/>
</dbReference>
<feature type="DNA-binding region" description="H-T-H motif" evidence="4">
    <location>
        <begin position="34"/>
        <end position="53"/>
    </location>
</feature>
<proteinExistence type="predicted"/>
<sequence>MNNPLGRPRSARIDDAVLAAAAELLAEVGYTEMTMAAIADRAGTSRPAVYRRWPSKAHLVHEATFRDSVTVSAPQTGSFAEDLRELVRRTVELLTTPLARIAVPGLIAEAATDPVIHRRLLDRFSAQGWRGLDANLAAAVESGELDAEVDALVMLEMVIGSALAATLTRGPDGLTPDWIDRTVRILLNGVRPANRETPRP</sequence>
<dbReference type="InterPro" id="IPR001647">
    <property type="entry name" value="HTH_TetR"/>
</dbReference>
<dbReference type="Gene3D" id="1.10.10.60">
    <property type="entry name" value="Homeodomain-like"/>
    <property type="match status" value="1"/>
</dbReference>